<keyword evidence="2" id="KW-1185">Reference proteome</keyword>
<dbReference type="EMBL" id="FOLH01000001">
    <property type="protein sequence ID" value="SFB86749.1"/>
    <property type="molecule type" value="Genomic_DNA"/>
</dbReference>
<evidence type="ECO:0000313" key="2">
    <source>
        <dbReference type="Proteomes" id="UP000199058"/>
    </source>
</evidence>
<protein>
    <submittedName>
        <fullName evidence="1">Uncharacterized protein</fullName>
    </submittedName>
</protein>
<accession>A0A1I1EHY7</accession>
<sequence length="150" mass="17213">MSHLASARNNAAISSPNETDARVLVCDCEWVVRRVDPTNDDGLSELVSVKSAQCLLDHITTKVYQRHPPSYPNTRPNSTKYLLGWEVTQHLQANSISKTWHDVTLHECPTERAVHYPALFFEPNREECCRMAWDFFNKSTVRGVKKCHFL</sequence>
<name>A0A1I1EHY7_9GAMM</name>
<evidence type="ECO:0000313" key="1">
    <source>
        <dbReference type="EMBL" id="SFB86749.1"/>
    </source>
</evidence>
<dbReference type="Proteomes" id="UP000199058">
    <property type="component" value="Unassembled WGS sequence"/>
</dbReference>
<dbReference type="STRING" id="1122252.SAMN05660443_0623"/>
<organism evidence="1 2">
    <name type="scientific">Marinospirillum celere</name>
    <dbReference type="NCBI Taxonomy" id="1122252"/>
    <lineage>
        <taxon>Bacteria</taxon>
        <taxon>Pseudomonadati</taxon>
        <taxon>Pseudomonadota</taxon>
        <taxon>Gammaproteobacteria</taxon>
        <taxon>Oceanospirillales</taxon>
        <taxon>Oceanospirillaceae</taxon>
        <taxon>Marinospirillum</taxon>
    </lineage>
</organism>
<dbReference type="AlphaFoldDB" id="A0A1I1EHY7"/>
<proteinExistence type="predicted"/>
<gene>
    <name evidence="1" type="ORF">SAMN05660443_0623</name>
</gene>
<reference evidence="1 2" key="1">
    <citation type="submission" date="2016-10" db="EMBL/GenBank/DDBJ databases">
        <authorList>
            <person name="de Groot N.N."/>
        </authorList>
    </citation>
    <scope>NUCLEOTIDE SEQUENCE [LARGE SCALE GENOMIC DNA]</scope>
    <source>
        <strain evidence="1 2">DSM 18438</strain>
    </source>
</reference>